<sequence>MYLLLASTTTTPNMRVKQSMHPFIDHYNFPYYVVKSNQIKSRPTRDSSGQVPARIITCPTHIYYSVFFFPPVTYRPRDLECSKKFAGLRRTHASFPLSFLPSFFPFTHPSLSLNYFASLFITYLCHRSPLPFMARQSISAAPSPPNFPLQKMKVIVWSTADPVRTLTVSGSRPGGGS</sequence>
<accession>A0A3F3QHN5</accession>
<keyword evidence="2" id="KW-1185">Reference proteome</keyword>
<reference evidence="1 2" key="1">
    <citation type="submission" date="2018-07" db="EMBL/GenBank/DDBJ databases">
        <title>The genomes of Aspergillus section Nigri reveals drivers in fungal speciation.</title>
        <authorList>
            <consortium name="DOE Joint Genome Institute"/>
            <person name="Vesth T.C."/>
            <person name="Nybo J."/>
            <person name="Theobald S."/>
            <person name="Brandl J."/>
            <person name="Frisvad J.C."/>
            <person name="Nielsen K.F."/>
            <person name="Lyhne E.K."/>
            <person name="Kogle M.E."/>
            <person name="Kuo A."/>
            <person name="Riley R."/>
            <person name="Clum A."/>
            <person name="Nolan M."/>
            <person name="Lipzen A."/>
            <person name="Salamov A."/>
            <person name="Henrissat B."/>
            <person name="Wiebenga A."/>
            <person name="De vries R.P."/>
            <person name="Grigoriev I.V."/>
            <person name="Mortensen U.H."/>
            <person name="Andersen M.R."/>
            <person name="Baker S.E."/>
        </authorList>
    </citation>
    <scope>NUCLEOTIDE SEQUENCE [LARGE SCALE GENOMIC DNA]</scope>
    <source>
        <strain evidence="1 2">CBS 139.54b</strain>
    </source>
</reference>
<dbReference type="EMBL" id="KZ852033">
    <property type="protein sequence ID" value="RDH38590.1"/>
    <property type="molecule type" value="Genomic_DNA"/>
</dbReference>
<proteinExistence type="predicted"/>
<evidence type="ECO:0000313" key="1">
    <source>
        <dbReference type="EMBL" id="RDH38590.1"/>
    </source>
</evidence>
<protein>
    <submittedName>
        <fullName evidence="1">Uncharacterized protein</fullName>
    </submittedName>
</protein>
<evidence type="ECO:0000313" key="2">
    <source>
        <dbReference type="Proteomes" id="UP000253729"/>
    </source>
</evidence>
<dbReference type="AlphaFoldDB" id="A0A3F3QHN5"/>
<dbReference type="GeneID" id="38144184"/>
<dbReference type="RefSeq" id="XP_026631612.1">
    <property type="nucleotide sequence ID" value="XM_026775828.1"/>
</dbReference>
<dbReference type="Proteomes" id="UP000253729">
    <property type="component" value="Unassembled WGS sequence"/>
</dbReference>
<name>A0A3F3QHN5_9EURO</name>
<organism evidence="1 2">
    <name type="scientific">Aspergillus welwitschiae</name>
    <dbReference type="NCBI Taxonomy" id="1341132"/>
    <lineage>
        <taxon>Eukaryota</taxon>
        <taxon>Fungi</taxon>
        <taxon>Dikarya</taxon>
        <taxon>Ascomycota</taxon>
        <taxon>Pezizomycotina</taxon>
        <taxon>Eurotiomycetes</taxon>
        <taxon>Eurotiomycetidae</taxon>
        <taxon>Eurotiales</taxon>
        <taxon>Aspergillaceae</taxon>
        <taxon>Aspergillus</taxon>
        <taxon>Aspergillus subgen. Circumdati</taxon>
    </lineage>
</organism>
<gene>
    <name evidence="1" type="ORF">BDQ94DRAFT_45777</name>
</gene>